<keyword evidence="2" id="KW-0804">Transcription</keyword>
<evidence type="ECO:0000313" key="5">
    <source>
        <dbReference type="Proteomes" id="UP001499967"/>
    </source>
</evidence>
<proteinExistence type="predicted"/>
<gene>
    <name evidence="4" type="ORF">GCM10009559_70560</name>
</gene>
<dbReference type="PANTHER" id="PTHR35807:SF1">
    <property type="entry name" value="TRANSCRIPTIONAL REGULATOR REDD"/>
    <property type="match status" value="1"/>
</dbReference>
<protein>
    <recommendedName>
        <fullName evidence="3">Bacterial transcriptional activator domain-containing protein</fullName>
    </recommendedName>
</protein>
<accession>A0ABN1NDJ8</accession>
<dbReference type="PANTHER" id="PTHR35807">
    <property type="entry name" value="TRANSCRIPTIONAL REGULATOR REDD-RELATED"/>
    <property type="match status" value="1"/>
</dbReference>
<evidence type="ECO:0000256" key="1">
    <source>
        <dbReference type="ARBA" id="ARBA00023015"/>
    </source>
</evidence>
<dbReference type="RefSeq" id="WP_343946125.1">
    <property type="nucleotide sequence ID" value="NZ_BAAAHP010000249.1"/>
</dbReference>
<sequence length="249" mass="27229">MEKGIRVRIQLHGRFAVRVAGRAAERELPGRRGRLLVAYLAAHRLSAVDRDALLDVLWYPGDPGSSAVSGLTVLLSKARAALAPIEIRGRSSLQLVLPPGALVDADVAAAALHDAESAIGRRDWPRAWTQGLSALFVTQREFLSDLDHPWVDDRRRAAAYDHERALACYAEACLHLGPAELPSAERSARRLVELQPLSETGYALLMRALVQRGDRAAAVLTYERLTRVLRDDLGVSPSPATQSLLDQLI</sequence>
<dbReference type="EMBL" id="BAAAHP010000249">
    <property type="protein sequence ID" value="GAA0903095.1"/>
    <property type="molecule type" value="Genomic_DNA"/>
</dbReference>
<reference evidence="4 5" key="1">
    <citation type="journal article" date="2019" name="Int. J. Syst. Evol. Microbiol.">
        <title>The Global Catalogue of Microorganisms (GCM) 10K type strain sequencing project: providing services to taxonomists for standard genome sequencing and annotation.</title>
        <authorList>
            <consortium name="The Broad Institute Genomics Platform"/>
            <consortium name="The Broad Institute Genome Sequencing Center for Infectious Disease"/>
            <person name="Wu L."/>
            <person name="Ma J."/>
        </authorList>
    </citation>
    <scope>NUCLEOTIDE SEQUENCE [LARGE SCALE GENOMIC DNA]</scope>
    <source>
        <strain evidence="4 5">JCM 11117</strain>
    </source>
</reference>
<feature type="domain" description="Bacterial transcriptional activator" evidence="3">
    <location>
        <begin position="103"/>
        <end position="249"/>
    </location>
</feature>
<evidence type="ECO:0000256" key="2">
    <source>
        <dbReference type="ARBA" id="ARBA00023163"/>
    </source>
</evidence>
<dbReference type="SMART" id="SM01043">
    <property type="entry name" value="BTAD"/>
    <property type="match status" value="1"/>
</dbReference>
<organism evidence="4 5">
    <name type="scientific">Pseudonocardia zijingensis</name>
    <dbReference type="NCBI Taxonomy" id="153376"/>
    <lineage>
        <taxon>Bacteria</taxon>
        <taxon>Bacillati</taxon>
        <taxon>Actinomycetota</taxon>
        <taxon>Actinomycetes</taxon>
        <taxon>Pseudonocardiales</taxon>
        <taxon>Pseudonocardiaceae</taxon>
        <taxon>Pseudonocardia</taxon>
    </lineage>
</organism>
<dbReference type="Gene3D" id="1.25.40.10">
    <property type="entry name" value="Tetratricopeptide repeat domain"/>
    <property type="match status" value="1"/>
</dbReference>
<dbReference type="SUPFAM" id="SSF48452">
    <property type="entry name" value="TPR-like"/>
    <property type="match status" value="1"/>
</dbReference>
<dbReference type="Pfam" id="PF03704">
    <property type="entry name" value="BTAD"/>
    <property type="match status" value="1"/>
</dbReference>
<name>A0ABN1NDJ8_9PSEU</name>
<keyword evidence="5" id="KW-1185">Reference proteome</keyword>
<keyword evidence="1" id="KW-0805">Transcription regulation</keyword>
<comment type="caution">
    <text evidence="4">The sequence shown here is derived from an EMBL/GenBank/DDBJ whole genome shotgun (WGS) entry which is preliminary data.</text>
</comment>
<evidence type="ECO:0000313" key="4">
    <source>
        <dbReference type="EMBL" id="GAA0903095.1"/>
    </source>
</evidence>
<dbReference type="InterPro" id="IPR005158">
    <property type="entry name" value="BTAD"/>
</dbReference>
<dbReference type="InterPro" id="IPR011990">
    <property type="entry name" value="TPR-like_helical_dom_sf"/>
</dbReference>
<evidence type="ECO:0000259" key="3">
    <source>
        <dbReference type="SMART" id="SM01043"/>
    </source>
</evidence>
<dbReference type="Proteomes" id="UP001499967">
    <property type="component" value="Unassembled WGS sequence"/>
</dbReference>
<dbReference type="InterPro" id="IPR051677">
    <property type="entry name" value="AfsR-DnrI-RedD_regulator"/>
</dbReference>